<feature type="region of interest" description="Disordered" evidence="1">
    <location>
        <begin position="1"/>
        <end position="49"/>
    </location>
</feature>
<protein>
    <submittedName>
        <fullName evidence="2">Uncharacterized protein</fullName>
    </submittedName>
</protein>
<dbReference type="EMBL" id="WHWB01013355">
    <property type="protein sequence ID" value="KAJ7428802.1"/>
    <property type="molecule type" value="Genomic_DNA"/>
</dbReference>
<keyword evidence="3" id="KW-1185">Reference proteome</keyword>
<proteinExistence type="predicted"/>
<dbReference type="Proteomes" id="UP001145742">
    <property type="component" value="Unassembled WGS sequence"/>
</dbReference>
<evidence type="ECO:0000313" key="2">
    <source>
        <dbReference type="EMBL" id="KAJ7428802.1"/>
    </source>
</evidence>
<sequence length="126" mass="14782">MQQQRQQPQPQQQQQQPQQKQQPQKQQPQKQQQPQEPQEEQPQQQQKQQSRGQLESCFYCSTSMGNRCSRLLEKLAQLEFRWGWCAGAGRGQSHLAQSERSGFLRDPMEKESSNIGCRISTWELLL</sequence>
<gene>
    <name evidence="2" type="ORF">WISP_00707</name>
</gene>
<reference evidence="2" key="1">
    <citation type="submission" date="2019-10" db="EMBL/GenBank/DDBJ databases">
        <authorList>
            <person name="Soares A.E.R."/>
            <person name="Aleixo A."/>
            <person name="Schneider P."/>
            <person name="Miyaki C.Y."/>
            <person name="Schneider M.P."/>
            <person name="Mello C."/>
            <person name="Vasconcelos A.T.R."/>
        </authorList>
    </citation>
    <scope>NUCLEOTIDE SEQUENCE</scope>
    <source>
        <tissue evidence="2">Muscle</tissue>
    </source>
</reference>
<evidence type="ECO:0000256" key="1">
    <source>
        <dbReference type="SAM" id="MobiDB-lite"/>
    </source>
</evidence>
<accession>A0ABQ9DV51</accession>
<organism evidence="2 3">
    <name type="scientific">Willisornis vidua</name>
    <name type="common">Xingu scale-backed antbird</name>
    <dbReference type="NCBI Taxonomy" id="1566151"/>
    <lineage>
        <taxon>Eukaryota</taxon>
        <taxon>Metazoa</taxon>
        <taxon>Chordata</taxon>
        <taxon>Craniata</taxon>
        <taxon>Vertebrata</taxon>
        <taxon>Euteleostomi</taxon>
        <taxon>Archelosauria</taxon>
        <taxon>Archosauria</taxon>
        <taxon>Dinosauria</taxon>
        <taxon>Saurischia</taxon>
        <taxon>Theropoda</taxon>
        <taxon>Coelurosauria</taxon>
        <taxon>Aves</taxon>
        <taxon>Neognathae</taxon>
        <taxon>Neoaves</taxon>
        <taxon>Telluraves</taxon>
        <taxon>Australaves</taxon>
        <taxon>Passeriformes</taxon>
        <taxon>Thamnophilidae</taxon>
        <taxon>Willisornis</taxon>
    </lineage>
</organism>
<evidence type="ECO:0000313" key="3">
    <source>
        <dbReference type="Proteomes" id="UP001145742"/>
    </source>
</evidence>
<name>A0ABQ9DV51_9PASS</name>
<comment type="caution">
    <text evidence="2">The sequence shown here is derived from an EMBL/GenBank/DDBJ whole genome shotgun (WGS) entry which is preliminary data.</text>
</comment>